<proteinExistence type="predicted"/>
<comment type="caution">
    <text evidence="2">The sequence shown here is derived from an EMBL/GenBank/DDBJ whole genome shotgun (WGS) entry which is preliminary data.</text>
</comment>
<sequence length="147" mass="15921">MAMAENKTAPTDVPVDEFLAGIEHPVRRADGEALLELMRQVTGEDPLMWGPSMVGFGSYHYRYASGREGDALAVGFSPRKASLALYGLTYAPESAQLLARLGKHKTGAACLYINKLADVDPEVLRELVTAGHRFMTTHDHGSHPGQA</sequence>
<dbReference type="Pfam" id="PF08818">
    <property type="entry name" value="DUF1801"/>
    <property type="match status" value="1"/>
</dbReference>
<dbReference type="InterPro" id="IPR014922">
    <property type="entry name" value="YdhG-like"/>
</dbReference>
<dbReference type="SUPFAM" id="SSF159888">
    <property type="entry name" value="YdhG-like"/>
    <property type="match status" value="1"/>
</dbReference>
<accession>A0ABQ5MRH1</accession>
<keyword evidence="3" id="KW-1185">Reference proteome</keyword>
<evidence type="ECO:0000313" key="2">
    <source>
        <dbReference type="EMBL" id="GLB66581.1"/>
    </source>
</evidence>
<name>A0ABQ5MRH1_9MICC</name>
<evidence type="ECO:0000259" key="1">
    <source>
        <dbReference type="Pfam" id="PF08818"/>
    </source>
</evidence>
<evidence type="ECO:0000313" key="3">
    <source>
        <dbReference type="Proteomes" id="UP001209654"/>
    </source>
</evidence>
<protein>
    <recommendedName>
        <fullName evidence="1">YdhG-like domain-containing protein</fullName>
    </recommendedName>
</protein>
<feature type="domain" description="YdhG-like" evidence="1">
    <location>
        <begin position="27"/>
        <end position="129"/>
    </location>
</feature>
<gene>
    <name evidence="2" type="ORF">AHIS1636_10200</name>
</gene>
<reference evidence="2 3" key="1">
    <citation type="journal article" date="2023" name="Int. J. Syst. Evol. Microbiol.">
        <title>Arthrobacter mangrovi sp. nov., an actinobacterium isolated from the rhizosphere of a mangrove.</title>
        <authorList>
            <person name="Hamada M."/>
            <person name="Saitou S."/>
            <person name="Enomoto N."/>
            <person name="Nanri K."/>
            <person name="Hidaka K."/>
            <person name="Miura T."/>
            <person name="Tamura T."/>
        </authorList>
    </citation>
    <scope>NUCLEOTIDE SEQUENCE [LARGE SCALE GENOMIC DNA]</scope>
    <source>
        <strain evidence="2 3">NBRC 112813</strain>
    </source>
</reference>
<dbReference type="EMBL" id="BRVS01000004">
    <property type="protein sequence ID" value="GLB66581.1"/>
    <property type="molecule type" value="Genomic_DNA"/>
</dbReference>
<organism evidence="2 3">
    <name type="scientific">Arthrobacter mangrovi</name>
    <dbReference type="NCBI Taxonomy" id="2966350"/>
    <lineage>
        <taxon>Bacteria</taxon>
        <taxon>Bacillati</taxon>
        <taxon>Actinomycetota</taxon>
        <taxon>Actinomycetes</taxon>
        <taxon>Micrococcales</taxon>
        <taxon>Micrococcaceae</taxon>
        <taxon>Arthrobacter</taxon>
    </lineage>
</organism>
<dbReference type="Proteomes" id="UP001209654">
    <property type="component" value="Unassembled WGS sequence"/>
</dbReference>